<sequence length="309" mass="33555">MNGQPAGGGKWLLLLFMLCLLCSGCVQKHVDFAEPPSAPDKASDLTPGAVQKRRLQGDAAMEYYIYVPRKGGDGAKLFVTVHGVSRDADLHAEKFASLAEQYGVVLIAPVFSSKRFPGYQQLGNKEQGNRADQALMKIAAEAGQLSGAQSDRLYLFGFSGGGQFVHRFAMAFPERVAKLSVGSAGWYTFPDPKLPYPQGIQSVPDLPGVQFDANAFLKIPTLVTVGERDTTRNDPLEKDPEIDAQQGLTRVERGKRWAQAMKEAANAEGITADYRFQTVPNAGHNFENCMDKGGMGKSVFEFLFGTAPV</sequence>
<dbReference type="RefSeq" id="WP_218099609.1">
    <property type="nucleotide sequence ID" value="NZ_CAJVCE010000008.1"/>
</dbReference>
<dbReference type="PANTHER" id="PTHR43037">
    <property type="entry name" value="UNNAMED PRODUCT-RELATED"/>
    <property type="match status" value="1"/>
</dbReference>
<evidence type="ECO:0000313" key="4">
    <source>
        <dbReference type="Proteomes" id="UP000730618"/>
    </source>
</evidence>
<protein>
    <recommendedName>
        <fullName evidence="5">Alpha/beta hydrolase</fullName>
    </recommendedName>
</protein>
<dbReference type="EMBL" id="CAJVCE010000008">
    <property type="protein sequence ID" value="CAG7644534.1"/>
    <property type="molecule type" value="Genomic_DNA"/>
</dbReference>
<gene>
    <name evidence="3" type="ORF">PAECIP111802_03300</name>
</gene>
<reference evidence="3 4" key="1">
    <citation type="submission" date="2021-06" db="EMBL/GenBank/DDBJ databases">
        <authorList>
            <person name="Criscuolo A."/>
        </authorList>
    </citation>
    <scope>NUCLEOTIDE SEQUENCE [LARGE SCALE GENOMIC DNA]</scope>
    <source>
        <strain evidence="4">CIP 111802</strain>
    </source>
</reference>
<keyword evidence="2" id="KW-0378">Hydrolase</keyword>
<comment type="caution">
    <text evidence="3">The sequence shown here is derived from an EMBL/GenBank/DDBJ whole genome shotgun (WGS) entry which is preliminary data.</text>
</comment>
<evidence type="ECO:0000256" key="1">
    <source>
        <dbReference type="ARBA" id="ARBA00022729"/>
    </source>
</evidence>
<dbReference type="InterPro" id="IPR050955">
    <property type="entry name" value="Plant_Biomass_Hydrol_Est"/>
</dbReference>
<proteinExistence type="predicted"/>
<dbReference type="Proteomes" id="UP000730618">
    <property type="component" value="Unassembled WGS sequence"/>
</dbReference>
<organism evidence="3 4">
    <name type="scientific">Paenibacillus allorhizosphaerae</name>
    <dbReference type="NCBI Taxonomy" id="2849866"/>
    <lineage>
        <taxon>Bacteria</taxon>
        <taxon>Bacillati</taxon>
        <taxon>Bacillota</taxon>
        <taxon>Bacilli</taxon>
        <taxon>Bacillales</taxon>
        <taxon>Paenibacillaceae</taxon>
        <taxon>Paenibacillus</taxon>
    </lineage>
</organism>
<evidence type="ECO:0008006" key="5">
    <source>
        <dbReference type="Google" id="ProtNLM"/>
    </source>
</evidence>
<evidence type="ECO:0000313" key="3">
    <source>
        <dbReference type="EMBL" id="CAG7644534.1"/>
    </source>
</evidence>
<dbReference type="PANTHER" id="PTHR43037:SF5">
    <property type="entry name" value="FERULOYL ESTERASE"/>
    <property type="match status" value="1"/>
</dbReference>
<name>A0ABM8VIT3_9BACL</name>
<keyword evidence="4" id="KW-1185">Reference proteome</keyword>
<accession>A0ABM8VIT3</accession>
<keyword evidence="1" id="KW-0732">Signal</keyword>
<evidence type="ECO:0000256" key="2">
    <source>
        <dbReference type="ARBA" id="ARBA00022801"/>
    </source>
</evidence>